<accession>A0A7X3LQM7</accession>
<keyword evidence="1 4" id="KW-0808">Transferase</keyword>
<dbReference type="EMBL" id="WUMV01000001">
    <property type="protein sequence ID" value="MXN63303.1"/>
    <property type="molecule type" value="Genomic_DNA"/>
</dbReference>
<dbReference type="PANTHER" id="PTHR43877">
    <property type="entry name" value="AMINOALKYLPHOSPHONATE N-ACETYLTRANSFERASE-RELATED-RELATED"/>
    <property type="match status" value="1"/>
</dbReference>
<dbReference type="GO" id="GO:0016747">
    <property type="term" value="F:acyltransferase activity, transferring groups other than amino-acyl groups"/>
    <property type="evidence" value="ECO:0007669"/>
    <property type="project" value="InterPro"/>
</dbReference>
<dbReference type="CDD" id="cd04301">
    <property type="entry name" value="NAT_SF"/>
    <property type="match status" value="1"/>
</dbReference>
<keyword evidence="2" id="KW-0012">Acyltransferase</keyword>
<evidence type="ECO:0000256" key="2">
    <source>
        <dbReference type="ARBA" id="ARBA00023315"/>
    </source>
</evidence>
<dbReference type="Pfam" id="PF00583">
    <property type="entry name" value="Acetyltransf_1"/>
    <property type="match status" value="1"/>
</dbReference>
<evidence type="ECO:0000313" key="4">
    <source>
        <dbReference type="EMBL" id="MXN63303.1"/>
    </source>
</evidence>
<sequence>MKPIPFLVRLETPEDDPVIDTLHEEAFGPGRFARTAFRLREGIAHDPRLSFVGMSGGQVAGSVRLTPIAIGSAKALLLGPLAVSPRFKNKGIGRALVRTALQAAKELGEAYVLLVGDAPYYGPLGFEQVAFGSITLPGPVDPARVLVAPLAGGQMPEGPAQARSRS</sequence>
<dbReference type="PANTHER" id="PTHR43877:SF1">
    <property type="entry name" value="ACETYLTRANSFERASE"/>
    <property type="match status" value="1"/>
</dbReference>
<dbReference type="InterPro" id="IPR000182">
    <property type="entry name" value="GNAT_dom"/>
</dbReference>
<protein>
    <submittedName>
        <fullName evidence="4">GNAT family N-acetyltransferase</fullName>
    </submittedName>
</protein>
<name>A0A7X3LQM7_9HYPH</name>
<dbReference type="SUPFAM" id="SSF55729">
    <property type="entry name" value="Acyl-CoA N-acyltransferases (Nat)"/>
    <property type="match status" value="1"/>
</dbReference>
<dbReference type="PROSITE" id="PS51186">
    <property type="entry name" value="GNAT"/>
    <property type="match status" value="1"/>
</dbReference>
<comment type="caution">
    <text evidence="4">The sequence shown here is derived from an EMBL/GenBank/DDBJ whole genome shotgun (WGS) entry which is preliminary data.</text>
</comment>
<dbReference type="RefSeq" id="WP_160773568.1">
    <property type="nucleotide sequence ID" value="NZ_WUMV01000001.1"/>
</dbReference>
<organism evidence="4 5">
    <name type="scientific">Stappia sediminis</name>
    <dbReference type="NCBI Taxonomy" id="2692190"/>
    <lineage>
        <taxon>Bacteria</taxon>
        <taxon>Pseudomonadati</taxon>
        <taxon>Pseudomonadota</taxon>
        <taxon>Alphaproteobacteria</taxon>
        <taxon>Hyphomicrobiales</taxon>
        <taxon>Stappiaceae</taxon>
        <taxon>Stappia</taxon>
    </lineage>
</organism>
<reference evidence="4 5" key="1">
    <citation type="submission" date="2019-12" db="EMBL/GenBank/DDBJ databases">
        <authorList>
            <person name="Li M."/>
        </authorList>
    </citation>
    <scope>NUCLEOTIDE SEQUENCE [LARGE SCALE GENOMIC DNA]</scope>
    <source>
        <strain evidence="4 5">GBMRC 2046</strain>
    </source>
</reference>
<dbReference type="AlphaFoldDB" id="A0A7X3LQM7"/>
<evidence type="ECO:0000256" key="1">
    <source>
        <dbReference type="ARBA" id="ARBA00022679"/>
    </source>
</evidence>
<dbReference type="InterPro" id="IPR050832">
    <property type="entry name" value="Bact_Acetyltransf"/>
</dbReference>
<dbReference type="InterPro" id="IPR016181">
    <property type="entry name" value="Acyl_CoA_acyltransferase"/>
</dbReference>
<dbReference type="Gene3D" id="3.40.630.30">
    <property type="match status" value="1"/>
</dbReference>
<evidence type="ECO:0000313" key="5">
    <source>
        <dbReference type="Proteomes" id="UP000433101"/>
    </source>
</evidence>
<gene>
    <name evidence="4" type="ORF">GR183_00170</name>
</gene>
<evidence type="ECO:0000259" key="3">
    <source>
        <dbReference type="PROSITE" id="PS51186"/>
    </source>
</evidence>
<feature type="domain" description="N-acetyltransferase" evidence="3">
    <location>
        <begin position="6"/>
        <end position="151"/>
    </location>
</feature>
<keyword evidence="5" id="KW-1185">Reference proteome</keyword>
<proteinExistence type="predicted"/>
<dbReference type="Proteomes" id="UP000433101">
    <property type="component" value="Unassembled WGS sequence"/>
</dbReference>